<feature type="non-terminal residue" evidence="1">
    <location>
        <position position="26"/>
    </location>
</feature>
<reference evidence="1" key="1">
    <citation type="submission" date="2018-05" db="EMBL/GenBank/DDBJ databases">
        <authorList>
            <person name="Lanie J.A."/>
            <person name="Ng W.-L."/>
            <person name="Kazmierczak K.M."/>
            <person name="Andrzejewski T.M."/>
            <person name="Davidsen T.M."/>
            <person name="Wayne K.J."/>
            <person name="Tettelin H."/>
            <person name="Glass J.I."/>
            <person name="Rusch D."/>
            <person name="Podicherti R."/>
            <person name="Tsui H.-C.T."/>
            <person name="Winkler M.E."/>
        </authorList>
    </citation>
    <scope>NUCLEOTIDE SEQUENCE</scope>
</reference>
<proteinExistence type="predicted"/>
<organism evidence="1">
    <name type="scientific">marine metagenome</name>
    <dbReference type="NCBI Taxonomy" id="408172"/>
    <lineage>
        <taxon>unclassified sequences</taxon>
        <taxon>metagenomes</taxon>
        <taxon>ecological metagenomes</taxon>
    </lineage>
</organism>
<evidence type="ECO:0000313" key="1">
    <source>
        <dbReference type="EMBL" id="SVC87940.1"/>
    </source>
</evidence>
<name>A0A382QSR1_9ZZZZ</name>
<sequence>MENSNIILNKLSAIESLLEATNQSNP</sequence>
<accession>A0A382QSR1</accession>
<gene>
    <name evidence="1" type="ORF">METZ01_LOCUS340794</name>
</gene>
<protein>
    <submittedName>
        <fullName evidence="1">Uncharacterized protein</fullName>
    </submittedName>
</protein>
<dbReference type="EMBL" id="UINC01116298">
    <property type="protein sequence ID" value="SVC87940.1"/>
    <property type="molecule type" value="Genomic_DNA"/>
</dbReference>
<dbReference type="AlphaFoldDB" id="A0A382QSR1"/>